<dbReference type="GO" id="GO:0046695">
    <property type="term" value="C:SLIK (SAGA-like) complex"/>
    <property type="evidence" value="ECO:0007669"/>
    <property type="project" value="InterPro"/>
</dbReference>
<dbReference type="CDD" id="cd08050">
    <property type="entry name" value="TAF6C"/>
    <property type="match status" value="1"/>
</dbReference>
<keyword evidence="11" id="KW-1185">Reference proteome</keyword>
<sequence>MPDHRKTVEEKKYAILTKDSIQTMGESVGLSEISEEVAANLSEDVSYRLREIIQTCCQFMRHSKRKRLTTEDFNRAVRNNNTPPVYGQNGTDQAHFRQVKEADCYVADERDINLVEVANHTFTPQLPGDVTVKASWLAVEGMYRGAAQPPVKPPDKVPKLVSEDLIVYYDNMTKAILGHDEELMKIALTDLRTNTKIIPVLPYFINFVNSGMKTVSHDIGQLTKLLHTVKSIINNRSLYLEPLAYLDGLLQCILYCILEPLAASINPLNDHWALRDYAANLLIHLINGWSSPLNGLYKRCSEALKQALYDAAKPLCSHYGAIVAILALGSQAISEILLPHISTYWPHLTSIMEDQTYTNCQVKTDAHRVHAVLLLACECVLKSKINEALAEQDEPPTITTKTELISITNTEPSTTTSQVPLLDAIKVEPGDSKTLEETGIFQSGVLLEPDRAQKTPISLNDLYAELYGYFGDSLATRLPQHQISNFYQPKSPKSPVHLTDPDTFKSGEELLSVFLKPGVKTEGSNHSPMEVGGDGSSTYSSDPQKLTVKSSLEQPDHGIKLTVGRPGKLKSGKRPESRRKRKQSHKTLMQEYFESSRMCKREAVFSFQFRGTVHKQKTLRSFSVSGETSEPPTPATKLTFPLFGKRKATKNGTARKKKIATACGNMLAIM</sequence>
<dbReference type="SUPFAM" id="SSF47113">
    <property type="entry name" value="Histone-fold"/>
    <property type="match status" value="1"/>
</dbReference>
<dbReference type="GO" id="GO:0000124">
    <property type="term" value="C:SAGA complex"/>
    <property type="evidence" value="ECO:0007669"/>
    <property type="project" value="InterPro"/>
</dbReference>
<dbReference type="InterPro" id="IPR046344">
    <property type="entry name" value="TAF6_C_sf"/>
</dbReference>
<dbReference type="InterPro" id="IPR016024">
    <property type="entry name" value="ARM-type_fold"/>
</dbReference>
<dbReference type="SUPFAM" id="SSF48371">
    <property type="entry name" value="ARM repeat"/>
    <property type="match status" value="1"/>
</dbReference>
<evidence type="ECO:0000256" key="5">
    <source>
        <dbReference type="ARBA" id="ARBA00023015"/>
    </source>
</evidence>
<dbReference type="EMBL" id="CAIIXF020000008">
    <property type="protein sequence ID" value="CAH1790630.1"/>
    <property type="molecule type" value="Genomic_DNA"/>
</dbReference>
<dbReference type="GO" id="GO:0003713">
    <property type="term" value="F:transcription coactivator activity"/>
    <property type="evidence" value="ECO:0007669"/>
    <property type="project" value="TreeGrafter"/>
</dbReference>
<feature type="region of interest" description="Disordered" evidence="8">
    <location>
        <begin position="518"/>
        <end position="586"/>
    </location>
</feature>
<protein>
    <recommendedName>
        <fullName evidence="4">Histone H4</fullName>
    </recommendedName>
</protein>
<comment type="similarity">
    <text evidence="2">Belongs to the TAF6 family.</text>
</comment>
<dbReference type="GO" id="GO:0051123">
    <property type="term" value="P:RNA polymerase II preinitiation complex assembly"/>
    <property type="evidence" value="ECO:0007669"/>
    <property type="project" value="TreeGrafter"/>
</dbReference>
<dbReference type="OrthoDB" id="6621890at2759"/>
<proteinExistence type="inferred from homology"/>
<dbReference type="GO" id="GO:0005669">
    <property type="term" value="C:transcription factor TFIID complex"/>
    <property type="evidence" value="ECO:0007669"/>
    <property type="project" value="InterPro"/>
</dbReference>
<keyword evidence="7" id="KW-0539">Nucleus</keyword>
<dbReference type="AlphaFoldDB" id="A0A8S4PBP4"/>
<evidence type="ECO:0000256" key="8">
    <source>
        <dbReference type="SAM" id="MobiDB-lite"/>
    </source>
</evidence>
<dbReference type="InterPro" id="IPR009072">
    <property type="entry name" value="Histone-fold"/>
</dbReference>
<dbReference type="SMART" id="SM00803">
    <property type="entry name" value="TAF"/>
    <property type="match status" value="1"/>
</dbReference>
<dbReference type="Gene3D" id="1.25.40.770">
    <property type="entry name" value="TAF6, C-terminal HEAT repeat domain"/>
    <property type="match status" value="1"/>
</dbReference>
<feature type="domain" description="TATA box binding protein associated factor (TAF) histone-like fold" evidence="9">
    <location>
        <begin position="14"/>
        <end position="78"/>
    </location>
</feature>
<evidence type="ECO:0000256" key="3">
    <source>
        <dbReference type="ARBA" id="ARBA00011538"/>
    </source>
</evidence>
<keyword evidence="5" id="KW-0805">Transcription regulation</keyword>
<dbReference type="PANTHER" id="PTHR10221">
    <property type="entry name" value="TRANSCRIPTION INITIATION FACTOR TFIID SUBUNIT 6"/>
    <property type="match status" value="1"/>
</dbReference>
<dbReference type="Pfam" id="PF07571">
    <property type="entry name" value="TAF6_C"/>
    <property type="match status" value="1"/>
</dbReference>
<comment type="subunit">
    <text evidence="3">The nucleosome is a histone octamer containing two molecules each of H2A, H2B, H3 and H4 assembled in one H3-H4 heterotetramer and two H2A-H2B heterodimers. The octamer wraps approximately 147 bp of DNA.</text>
</comment>
<comment type="subcellular location">
    <subcellularLocation>
        <location evidence="1">Nucleus</location>
    </subcellularLocation>
</comment>
<evidence type="ECO:0000313" key="10">
    <source>
        <dbReference type="EMBL" id="CAH1790630.1"/>
    </source>
</evidence>
<gene>
    <name evidence="10" type="ORF">OFUS_LOCUS15807</name>
</gene>
<dbReference type="GO" id="GO:0046982">
    <property type="term" value="F:protein heterodimerization activity"/>
    <property type="evidence" value="ECO:0007669"/>
    <property type="project" value="InterPro"/>
</dbReference>
<dbReference type="CDD" id="cd22932">
    <property type="entry name" value="HFD_TAF6L"/>
    <property type="match status" value="1"/>
</dbReference>
<comment type="caution">
    <text evidence="10">The sequence shown here is derived from an EMBL/GenBank/DDBJ whole genome shotgun (WGS) entry which is preliminary data.</text>
</comment>
<dbReference type="Proteomes" id="UP000749559">
    <property type="component" value="Unassembled WGS sequence"/>
</dbReference>
<dbReference type="FunFam" id="1.10.20.10:FF:000040">
    <property type="entry name" value="TAF6-like RNA polymerase II p300/CBP-associated factor-associated factor 65 kDa subunit 6L"/>
    <property type="match status" value="1"/>
</dbReference>
<reference evidence="10" key="1">
    <citation type="submission" date="2022-03" db="EMBL/GenBank/DDBJ databases">
        <authorList>
            <person name="Martin C."/>
        </authorList>
    </citation>
    <scope>NUCLEOTIDE SEQUENCE</scope>
</reference>
<dbReference type="Gene3D" id="1.10.20.10">
    <property type="entry name" value="Histone, subunit A"/>
    <property type="match status" value="1"/>
</dbReference>
<name>A0A8S4PBP4_OWEFU</name>
<evidence type="ECO:0000256" key="7">
    <source>
        <dbReference type="ARBA" id="ARBA00023242"/>
    </source>
</evidence>
<feature type="compositionally biased region" description="Basic residues" evidence="8">
    <location>
        <begin position="567"/>
        <end position="585"/>
    </location>
</feature>
<evidence type="ECO:0000256" key="6">
    <source>
        <dbReference type="ARBA" id="ARBA00023163"/>
    </source>
</evidence>
<evidence type="ECO:0000313" key="11">
    <source>
        <dbReference type="Proteomes" id="UP000749559"/>
    </source>
</evidence>
<dbReference type="Pfam" id="PF02969">
    <property type="entry name" value="TAF"/>
    <property type="match status" value="1"/>
</dbReference>
<evidence type="ECO:0000256" key="4">
    <source>
        <dbReference type="ARBA" id="ARBA00020836"/>
    </source>
</evidence>
<dbReference type="GO" id="GO:0016251">
    <property type="term" value="F:RNA polymerase II general transcription initiation factor activity"/>
    <property type="evidence" value="ECO:0007669"/>
    <property type="project" value="InterPro"/>
</dbReference>
<keyword evidence="6" id="KW-0804">Transcription</keyword>
<organism evidence="10 11">
    <name type="scientific">Owenia fusiformis</name>
    <name type="common">Polychaete worm</name>
    <dbReference type="NCBI Taxonomy" id="6347"/>
    <lineage>
        <taxon>Eukaryota</taxon>
        <taxon>Metazoa</taxon>
        <taxon>Spiralia</taxon>
        <taxon>Lophotrochozoa</taxon>
        <taxon>Annelida</taxon>
        <taxon>Polychaeta</taxon>
        <taxon>Sedentaria</taxon>
        <taxon>Canalipalpata</taxon>
        <taxon>Sabellida</taxon>
        <taxon>Oweniida</taxon>
        <taxon>Oweniidae</taxon>
        <taxon>Owenia</taxon>
    </lineage>
</organism>
<feature type="compositionally biased region" description="Polar residues" evidence="8">
    <location>
        <begin position="536"/>
        <end position="553"/>
    </location>
</feature>
<dbReference type="InterPro" id="IPR037796">
    <property type="entry name" value="TAF6"/>
</dbReference>
<dbReference type="PANTHER" id="PTHR10221:SF22">
    <property type="entry name" value="TAF6-LIKE RNA POLYMERASE II P300_CBP-ASSOCIATED FACTOR-ASSOCIATED FACTOR 65 KDA SUBUNIT 6L"/>
    <property type="match status" value="1"/>
</dbReference>
<dbReference type="InterPro" id="IPR011442">
    <property type="entry name" value="TAF6_C"/>
</dbReference>
<evidence type="ECO:0000256" key="2">
    <source>
        <dbReference type="ARBA" id="ARBA00007688"/>
    </source>
</evidence>
<evidence type="ECO:0000256" key="1">
    <source>
        <dbReference type="ARBA" id="ARBA00004123"/>
    </source>
</evidence>
<accession>A0A8S4PBP4</accession>
<dbReference type="InterPro" id="IPR004823">
    <property type="entry name" value="TAF_TATA-bd_Histone-like_dom"/>
</dbReference>
<evidence type="ECO:0000259" key="9">
    <source>
        <dbReference type="SMART" id="SM00803"/>
    </source>
</evidence>